<organism evidence="1 2">
    <name type="scientific">Clunio marinus</name>
    <dbReference type="NCBI Taxonomy" id="568069"/>
    <lineage>
        <taxon>Eukaryota</taxon>
        <taxon>Metazoa</taxon>
        <taxon>Ecdysozoa</taxon>
        <taxon>Arthropoda</taxon>
        <taxon>Hexapoda</taxon>
        <taxon>Insecta</taxon>
        <taxon>Pterygota</taxon>
        <taxon>Neoptera</taxon>
        <taxon>Endopterygota</taxon>
        <taxon>Diptera</taxon>
        <taxon>Nematocera</taxon>
        <taxon>Chironomoidea</taxon>
        <taxon>Chironomidae</taxon>
        <taxon>Clunio</taxon>
    </lineage>
</organism>
<dbReference type="PANTHER" id="PTHR20898:SF0">
    <property type="entry name" value="DAEDALUS ON 3-RELATED"/>
    <property type="match status" value="1"/>
</dbReference>
<evidence type="ECO:0000313" key="1">
    <source>
        <dbReference type="EMBL" id="CRK87643.1"/>
    </source>
</evidence>
<keyword evidence="2" id="KW-1185">Reference proteome</keyword>
<proteinExistence type="predicted"/>
<dbReference type="EMBL" id="CVRI01000004">
    <property type="protein sequence ID" value="CRK87643.1"/>
    <property type="molecule type" value="Genomic_DNA"/>
</dbReference>
<reference evidence="1 2" key="1">
    <citation type="submission" date="2015-04" db="EMBL/GenBank/DDBJ databases">
        <authorList>
            <person name="Syromyatnikov M.Y."/>
            <person name="Popov V.N."/>
        </authorList>
    </citation>
    <scope>NUCLEOTIDE SEQUENCE [LARGE SCALE GENOMIC DNA]</scope>
</reference>
<sequence>MAGTRKRKGSNKTVIVSECYVRLVSKRKYGFNIVFDVIKKIHSLKVAFDFSLKIGNDFQSLISGSDIDICEMLGGKQSNAVRFALNIIRKSFPKKSLQPCPISGHHDLINITAGRLDSKASNFPEATYLTPISLVIVVMEVSKALKLFLFLGSFILLRISYAKRISSFTSIVCSGSNKTLVISECYVKLVSKHQSGFNIVLDFLTKVNKLMIYYEFGAKLGKSFRTIAKGDDIEICRFYDGMNVGLMKFAMGMLENFPKKALGPCPIEGHREFLNITIGRTDDKTIAPTANYSLFLRFHNGNDDNLASIKLSIDAFNVQD</sequence>
<dbReference type="PANTHER" id="PTHR20898">
    <property type="entry name" value="DAEDALUS ON 3-RELATED-RELATED"/>
    <property type="match status" value="1"/>
</dbReference>
<name>A0A1J1HIB3_9DIPT</name>
<accession>A0A1J1HIB3</accession>
<gene>
    <name evidence="1" type="ORF">CLUMA_CG001439</name>
</gene>
<dbReference type="Proteomes" id="UP000183832">
    <property type="component" value="Unassembled WGS sequence"/>
</dbReference>
<protein>
    <submittedName>
        <fullName evidence="1">CLUMA_CG001439, isoform A</fullName>
    </submittedName>
</protein>
<evidence type="ECO:0000313" key="2">
    <source>
        <dbReference type="Proteomes" id="UP000183832"/>
    </source>
</evidence>
<dbReference type="AlphaFoldDB" id="A0A1J1HIB3"/>